<feature type="region of interest" description="Disordered" evidence="1">
    <location>
        <begin position="131"/>
        <end position="162"/>
    </location>
</feature>
<keyword evidence="3" id="KW-1185">Reference proteome</keyword>
<protein>
    <submittedName>
        <fullName evidence="2">Uncharacterized protein</fullName>
    </submittedName>
</protein>
<name>A0A8T0QJI3_PANVG</name>
<evidence type="ECO:0000256" key="1">
    <source>
        <dbReference type="SAM" id="MobiDB-lite"/>
    </source>
</evidence>
<sequence>MPTPPGSVLPNRHAQAPPLPSLCVSPWPNWPRRRPHALRATHVPHHDALLPAPAARTRQGPSPCAAPSPPSRAYSPSLSLACHGLIPSWRPKLCDQGAGCVCDQQLGARSTSADQHGGHQQLAPAAPVFTARGGGQCRRPAASSSFFAGGALGSSKQEGESD</sequence>
<dbReference type="EMBL" id="CM029049">
    <property type="protein sequence ID" value="KAG2570364.1"/>
    <property type="molecule type" value="Genomic_DNA"/>
</dbReference>
<reference evidence="2" key="1">
    <citation type="submission" date="2020-05" db="EMBL/GenBank/DDBJ databases">
        <title>WGS assembly of Panicum virgatum.</title>
        <authorList>
            <person name="Lovell J.T."/>
            <person name="Jenkins J."/>
            <person name="Shu S."/>
            <person name="Juenger T.E."/>
            <person name="Schmutz J."/>
        </authorList>
    </citation>
    <scope>NUCLEOTIDE SEQUENCE</scope>
    <source>
        <strain evidence="2">AP13</strain>
    </source>
</reference>
<evidence type="ECO:0000313" key="2">
    <source>
        <dbReference type="EMBL" id="KAG2570364.1"/>
    </source>
</evidence>
<feature type="region of interest" description="Disordered" evidence="1">
    <location>
        <begin position="1"/>
        <end position="20"/>
    </location>
</feature>
<comment type="caution">
    <text evidence="2">The sequence shown here is derived from an EMBL/GenBank/DDBJ whole genome shotgun (WGS) entry which is preliminary data.</text>
</comment>
<gene>
    <name evidence="2" type="ORF">PVAP13_7KG075109</name>
</gene>
<feature type="compositionally biased region" description="Low complexity" evidence="1">
    <location>
        <begin position="141"/>
        <end position="155"/>
    </location>
</feature>
<evidence type="ECO:0000313" key="3">
    <source>
        <dbReference type="Proteomes" id="UP000823388"/>
    </source>
</evidence>
<organism evidence="2 3">
    <name type="scientific">Panicum virgatum</name>
    <name type="common">Blackwell switchgrass</name>
    <dbReference type="NCBI Taxonomy" id="38727"/>
    <lineage>
        <taxon>Eukaryota</taxon>
        <taxon>Viridiplantae</taxon>
        <taxon>Streptophyta</taxon>
        <taxon>Embryophyta</taxon>
        <taxon>Tracheophyta</taxon>
        <taxon>Spermatophyta</taxon>
        <taxon>Magnoliopsida</taxon>
        <taxon>Liliopsida</taxon>
        <taxon>Poales</taxon>
        <taxon>Poaceae</taxon>
        <taxon>PACMAD clade</taxon>
        <taxon>Panicoideae</taxon>
        <taxon>Panicodae</taxon>
        <taxon>Paniceae</taxon>
        <taxon>Panicinae</taxon>
        <taxon>Panicum</taxon>
        <taxon>Panicum sect. Hiantes</taxon>
    </lineage>
</organism>
<proteinExistence type="predicted"/>
<accession>A0A8T0QJI3</accession>
<dbReference type="Proteomes" id="UP000823388">
    <property type="component" value="Chromosome 7K"/>
</dbReference>
<dbReference type="AlphaFoldDB" id="A0A8T0QJI3"/>